<organism evidence="1 2">
    <name type="scientific">Penicillium malachiteum</name>
    <dbReference type="NCBI Taxonomy" id="1324776"/>
    <lineage>
        <taxon>Eukaryota</taxon>
        <taxon>Fungi</taxon>
        <taxon>Dikarya</taxon>
        <taxon>Ascomycota</taxon>
        <taxon>Pezizomycotina</taxon>
        <taxon>Eurotiomycetes</taxon>
        <taxon>Eurotiomycetidae</taxon>
        <taxon>Eurotiales</taxon>
        <taxon>Aspergillaceae</taxon>
        <taxon>Penicillium</taxon>
    </lineage>
</organism>
<reference evidence="1" key="2">
    <citation type="submission" date="2023-01" db="EMBL/GenBank/DDBJ databases">
        <authorList>
            <person name="Petersen C."/>
        </authorList>
    </citation>
    <scope>NUCLEOTIDE SEQUENCE</scope>
    <source>
        <strain evidence="1">IBT 17514</strain>
    </source>
</reference>
<gene>
    <name evidence="1" type="ORF">N7493_001601</name>
</gene>
<comment type="caution">
    <text evidence="1">The sequence shown here is derived from an EMBL/GenBank/DDBJ whole genome shotgun (WGS) entry which is preliminary data.</text>
</comment>
<protein>
    <submittedName>
        <fullName evidence="1">Uncharacterized protein</fullName>
    </submittedName>
</protein>
<sequence length="142" mass="15577">MSPKLYYFQAPNFDINPASDTAPKLGSILPSLDRLTGSLNQANLIEIPANLQNKSTSTDFEDTVYTNYGGSTGLSVNVLQGILGSASVAYGLSQKTSHVYRCERLDTIEFEPSTEYISQAIRDSKRTRDFLEKASLDEGESI</sequence>
<dbReference type="Proteomes" id="UP001215712">
    <property type="component" value="Unassembled WGS sequence"/>
</dbReference>
<evidence type="ECO:0000313" key="2">
    <source>
        <dbReference type="Proteomes" id="UP001215712"/>
    </source>
</evidence>
<proteinExistence type="predicted"/>
<accession>A0AAD6HUQ4</accession>
<name>A0AAD6HUQ4_9EURO</name>
<reference evidence="1" key="1">
    <citation type="journal article" date="2023" name="IMA Fungus">
        <title>Comparative genomic study of the Penicillium genus elucidates a diverse pangenome and 15 lateral gene transfer events.</title>
        <authorList>
            <person name="Petersen C."/>
            <person name="Sorensen T."/>
            <person name="Nielsen M.R."/>
            <person name="Sondergaard T.E."/>
            <person name="Sorensen J.L."/>
            <person name="Fitzpatrick D.A."/>
            <person name="Frisvad J.C."/>
            <person name="Nielsen K.L."/>
        </authorList>
    </citation>
    <scope>NUCLEOTIDE SEQUENCE</scope>
    <source>
        <strain evidence="1">IBT 17514</strain>
    </source>
</reference>
<evidence type="ECO:0000313" key="1">
    <source>
        <dbReference type="EMBL" id="KAJ5738446.1"/>
    </source>
</evidence>
<keyword evidence="2" id="KW-1185">Reference proteome</keyword>
<dbReference type="AlphaFoldDB" id="A0AAD6HUQ4"/>
<dbReference type="EMBL" id="JAQJAN010000002">
    <property type="protein sequence ID" value="KAJ5738446.1"/>
    <property type="molecule type" value="Genomic_DNA"/>
</dbReference>